<dbReference type="OrthoDB" id="269405at2759"/>
<evidence type="ECO:0000259" key="5">
    <source>
        <dbReference type="Pfam" id="PF25789"/>
    </source>
</evidence>
<evidence type="ECO:0000256" key="1">
    <source>
        <dbReference type="ARBA" id="ARBA00004496"/>
    </source>
</evidence>
<protein>
    <recommendedName>
        <fullName evidence="8">Mak10-domain-containing protein</fullName>
    </recommendedName>
</protein>
<dbReference type="InterPro" id="IPR057983">
    <property type="entry name" value="NAA35-like_N"/>
</dbReference>
<evidence type="ECO:0000256" key="3">
    <source>
        <dbReference type="ARBA" id="ARBA00022490"/>
    </source>
</evidence>
<organism evidence="6 7">
    <name type="scientific">Hydnomerulius pinastri MD-312</name>
    <dbReference type="NCBI Taxonomy" id="994086"/>
    <lineage>
        <taxon>Eukaryota</taxon>
        <taxon>Fungi</taxon>
        <taxon>Dikarya</taxon>
        <taxon>Basidiomycota</taxon>
        <taxon>Agaricomycotina</taxon>
        <taxon>Agaricomycetes</taxon>
        <taxon>Agaricomycetidae</taxon>
        <taxon>Boletales</taxon>
        <taxon>Boletales incertae sedis</taxon>
        <taxon>Leucogyrophana</taxon>
    </lineage>
</organism>
<name>A0A0C9WDU2_9AGAM</name>
<dbReference type="Pfam" id="PF04112">
    <property type="entry name" value="Mak10"/>
    <property type="match status" value="1"/>
</dbReference>
<keyword evidence="3" id="KW-0963">Cytoplasm</keyword>
<dbReference type="EMBL" id="KN839851">
    <property type="protein sequence ID" value="KIJ63356.1"/>
    <property type="molecule type" value="Genomic_DNA"/>
</dbReference>
<evidence type="ECO:0000313" key="6">
    <source>
        <dbReference type="EMBL" id="KIJ63356.1"/>
    </source>
</evidence>
<comment type="subcellular location">
    <subcellularLocation>
        <location evidence="1">Cytoplasm</location>
    </subcellularLocation>
</comment>
<dbReference type="PANTHER" id="PTHR21373:SF0">
    <property type="entry name" value="N-ALPHA-ACETYLTRANSFERASE 35, NATC AUXILIARY SUBUNIT"/>
    <property type="match status" value="1"/>
</dbReference>
<dbReference type="Pfam" id="PF25789">
    <property type="entry name" value="TPR_NAA35"/>
    <property type="match status" value="1"/>
</dbReference>
<feature type="domain" description="NAA35-like N-terminal" evidence="4">
    <location>
        <begin position="32"/>
        <end position="188"/>
    </location>
</feature>
<evidence type="ECO:0000313" key="7">
    <source>
        <dbReference type="Proteomes" id="UP000053820"/>
    </source>
</evidence>
<evidence type="ECO:0000256" key="2">
    <source>
        <dbReference type="ARBA" id="ARBA00006289"/>
    </source>
</evidence>
<dbReference type="InterPro" id="IPR007244">
    <property type="entry name" value="Naa35_N"/>
</dbReference>
<dbReference type="AlphaFoldDB" id="A0A0C9WDU2"/>
<dbReference type="HOGENOM" id="CLU_017051_0_0_1"/>
<proteinExistence type="inferred from homology"/>
<sequence>MDDDVYMDLPGGDNFSDVTELFKDAAEDMHPGGLIMARDFTLHDAMAAFEIGEPRFDSGMALMDESRAVFNPLAPLLPEEVCWIIDRSFACEMEWHSGYTLSQTIFSFLYVHSLREIDPDLIPGDEIQNSMRPLELITVVLRASVFGLLKCCDLSWRELNKGNVYDAEDWQSEKCDVPLSEALPVNYIVSRLEEACIWLRNSPKAPSTWRNALLQRLILRKTLLDLLSAQLAKEYRQFQSIIDTARRLIQQIRQSPPPEPGQASPAPRAFDPQFARVLVSFIPLHVIQLPEQDKVWNTLLGLLNSLEQLSIMAEISNLSTWKIVGHVQLWSPKADQRLPYVRSACQSALFEDGLVLNKYTQKHVVDCFFMETLEVSYESFVDMLGRRWRGSTSLPLAHLERSITEIVLGYMKALWYNPARRRRYCMKSLFDWHDLYALLADIHSHLTPVTGLDFVSRLRAAVLMYRLSVIREVVFSGFQLSLYSAEERVFAYWYAVQVLEWQLSCLDQIMSEMSDSAALAELRFQSIFLTALQAISSAIFSVSLSKIGSSWQRMRLNFLRRYKWAFIDEYEDIDLAPVGHPNFLKFTTCCSAIPHDHDHSPSRQIELAGRLLAQLVTTPAGWAGPWSEYRKQFVRRLLEVCQSLQELPASMLEVDSWDVSKLKWDPEVHPWFPFIGNIAVVST</sequence>
<dbReference type="GO" id="GO:0031417">
    <property type="term" value="C:NatC complex"/>
    <property type="evidence" value="ECO:0007669"/>
    <property type="project" value="InterPro"/>
</dbReference>
<reference evidence="6 7" key="1">
    <citation type="submission" date="2014-04" db="EMBL/GenBank/DDBJ databases">
        <title>Evolutionary Origins and Diversification of the Mycorrhizal Mutualists.</title>
        <authorList>
            <consortium name="DOE Joint Genome Institute"/>
            <consortium name="Mycorrhizal Genomics Consortium"/>
            <person name="Kohler A."/>
            <person name="Kuo A."/>
            <person name="Nagy L.G."/>
            <person name="Floudas D."/>
            <person name="Copeland A."/>
            <person name="Barry K.W."/>
            <person name="Cichocki N."/>
            <person name="Veneault-Fourrey C."/>
            <person name="LaButti K."/>
            <person name="Lindquist E.A."/>
            <person name="Lipzen A."/>
            <person name="Lundell T."/>
            <person name="Morin E."/>
            <person name="Murat C."/>
            <person name="Riley R."/>
            <person name="Ohm R."/>
            <person name="Sun H."/>
            <person name="Tunlid A."/>
            <person name="Henrissat B."/>
            <person name="Grigoriev I.V."/>
            <person name="Hibbett D.S."/>
            <person name="Martin F."/>
        </authorList>
    </citation>
    <scope>NUCLEOTIDE SEQUENCE [LARGE SCALE GENOMIC DNA]</scope>
    <source>
        <strain evidence="6 7">MD-312</strain>
    </source>
</reference>
<accession>A0A0C9WDU2</accession>
<dbReference type="Proteomes" id="UP000053820">
    <property type="component" value="Unassembled WGS sequence"/>
</dbReference>
<feature type="domain" description="NAA35-like TPR repeats" evidence="5">
    <location>
        <begin position="340"/>
        <end position="505"/>
    </location>
</feature>
<gene>
    <name evidence="6" type="ORF">HYDPIDRAFT_113345</name>
</gene>
<evidence type="ECO:0008006" key="8">
    <source>
        <dbReference type="Google" id="ProtNLM"/>
    </source>
</evidence>
<comment type="similarity">
    <text evidence="2">Belongs to the MAK10 family.</text>
</comment>
<dbReference type="PANTHER" id="PTHR21373">
    <property type="entry name" value="GLUCOSE REPRESSIBLE PROTEIN MAK10"/>
    <property type="match status" value="1"/>
</dbReference>
<keyword evidence="7" id="KW-1185">Reference proteome</keyword>
<dbReference type="InterPro" id="IPR057982">
    <property type="entry name" value="TPR_NAA35"/>
</dbReference>
<evidence type="ECO:0000259" key="4">
    <source>
        <dbReference type="Pfam" id="PF04112"/>
    </source>
</evidence>